<accession>A0A2M8F2V5</accession>
<organism evidence="3 4">
    <name type="scientific">Candidatus Roizmanbacteria bacterium CG_4_9_14_0_2_um_filter_36_12</name>
    <dbReference type="NCBI Taxonomy" id="1974837"/>
    <lineage>
        <taxon>Bacteria</taxon>
        <taxon>Candidatus Roizmaniibacteriota</taxon>
    </lineage>
</organism>
<dbReference type="InterPro" id="IPR026363">
    <property type="entry name" value="CxxC-x17-CxxC_dom"/>
</dbReference>
<sequence>MRDFNRDRSGSRRAFGRRDFGRRSFDGHGGRREMHKAVCSNCGKNCEVPFEPTGSKPVYCSECFKNNGGGANLRRFQDKSPRRPDFEGRNEQFEVINRKLDKILAMLTVAAPVKEEKETKVKPKEITIIAQKKTKTPKKKTPATKE</sequence>
<feature type="domain" description="CxxC-x17-CxxC" evidence="2">
    <location>
        <begin position="32"/>
        <end position="66"/>
    </location>
</feature>
<name>A0A2M8F2V5_9BACT</name>
<evidence type="ECO:0000313" key="3">
    <source>
        <dbReference type="EMBL" id="PJC33608.1"/>
    </source>
</evidence>
<gene>
    <name evidence="3" type="ORF">CO049_00255</name>
</gene>
<dbReference type="AlphaFoldDB" id="A0A2M8F2V5"/>
<evidence type="ECO:0000256" key="1">
    <source>
        <dbReference type="SAM" id="MobiDB-lite"/>
    </source>
</evidence>
<dbReference type="NCBIfam" id="TIGR04272">
    <property type="entry name" value="cxxc_cxxc_Mbark"/>
    <property type="match status" value="1"/>
</dbReference>
<evidence type="ECO:0000313" key="4">
    <source>
        <dbReference type="Proteomes" id="UP000229777"/>
    </source>
</evidence>
<proteinExistence type="predicted"/>
<dbReference type="Proteomes" id="UP000229777">
    <property type="component" value="Unassembled WGS sequence"/>
</dbReference>
<dbReference type="EMBL" id="PFSA01000005">
    <property type="protein sequence ID" value="PJC33608.1"/>
    <property type="molecule type" value="Genomic_DNA"/>
</dbReference>
<dbReference type="Pfam" id="PF23477">
    <property type="entry name" value="zf_Tbcl_2"/>
    <property type="match status" value="1"/>
</dbReference>
<reference evidence="4" key="1">
    <citation type="submission" date="2017-09" db="EMBL/GenBank/DDBJ databases">
        <title>Depth-based differentiation of microbial function through sediment-hosted aquifers and enrichment of novel symbionts in the deep terrestrial subsurface.</title>
        <authorList>
            <person name="Probst A.J."/>
            <person name="Ladd B."/>
            <person name="Jarett J.K."/>
            <person name="Geller-Mcgrath D.E."/>
            <person name="Sieber C.M.K."/>
            <person name="Emerson J.B."/>
            <person name="Anantharaman K."/>
            <person name="Thomas B.C."/>
            <person name="Malmstrom R."/>
            <person name="Stieglmeier M."/>
            <person name="Klingl A."/>
            <person name="Woyke T."/>
            <person name="Ryan C.M."/>
            <person name="Banfield J.F."/>
        </authorList>
    </citation>
    <scope>NUCLEOTIDE SEQUENCE [LARGE SCALE GENOMIC DNA]</scope>
</reference>
<evidence type="ECO:0000259" key="2">
    <source>
        <dbReference type="Pfam" id="PF23477"/>
    </source>
</evidence>
<comment type="caution">
    <text evidence="3">The sequence shown here is derived from an EMBL/GenBank/DDBJ whole genome shotgun (WGS) entry which is preliminary data.</text>
</comment>
<protein>
    <recommendedName>
        <fullName evidence="2">CxxC-x17-CxxC domain-containing protein</fullName>
    </recommendedName>
</protein>
<feature type="region of interest" description="Disordered" evidence="1">
    <location>
        <begin position="1"/>
        <end position="30"/>
    </location>
</feature>